<dbReference type="InterPro" id="IPR008189">
    <property type="entry name" value="rRNA_ssu_MeTfrase_I"/>
</dbReference>
<dbReference type="SUPFAM" id="SSF53790">
    <property type="entry name" value="Tetrapyrrole methylase"/>
    <property type="match status" value="1"/>
</dbReference>
<dbReference type="PANTHER" id="PTHR46111:SF1">
    <property type="entry name" value="RIBOSOMAL RNA SMALL SUBUNIT METHYLTRANSFERASE I"/>
    <property type="match status" value="1"/>
</dbReference>
<sequence length="284" mass="30663">MQEQSGQLTIIGTPIGNLDDLSPRAARAMAEAELILVEDSRHAQRLFRHLGLQPKTLALHEHNERDLAPRIAERIAAGERIALLSDAGMPLLSDPGYPLLAALRARQLPVRVIPGPNAALAALVLSGLPSDRFAFEGFLPAKGAARRVRLDALRAEPRTLIFYEAPHRIAATLQDMVAAFGAQRPAALCRELTKIYEECLRHSLGDLLALFAAAPEKLRGEMTLVVAGAPEAAPDQALADRVLTPLLAELPLAQAVRLAAALSGIPHRVLYELALEKKRAMNAE</sequence>
<evidence type="ECO:0000259" key="8">
    <source>
        <dbReference type="Pfam" id="PF23016"/>
    </source>
</evidence>
<keyword evidence="2 6" id="KW-0698">rRNA processing</keyword>
<keyword evidence="1 6" id="KW-0963">Cytoplasm</keyword>
<dbReference type="AlphaFoldDB" id="A0A3M8SEC8"/>
<dbReference type="InterPro" id="IPR000878">
    <property type="entry name" value="4pyrrol_Mease"/>
</dbReference>
<keyword evidence="5 6" id="KW-0949">S-adenosyl-L-methionine</keyword>
<evidence type="ECO:0000256" key="4">
    <source>
        <dbReference type="ARBA" id="ARBA00022679"/>
    </source>
</evidence>
<evidence type="ECO:0000256" key="6">
    <source>
        <dbReference type="HAMAP-Rule" id="MF_01877"/>
    </source>
</evidence>
<dbReference type="PANTHER" id="PTHR46111">
    <property type="entry name" value="RIBOSOMAL RNA SMALL SUBUNIT METHYLTRANSFERASE I"/>
    <property type="match status" value="1"/>
</dbReference>
<protein>
    <recommendedName>
        <fullName evidence="6">Ribosomal RNA small subunit methyltransferase I</fullName>
        <ecNumber evidence="6">2.1.1.198</ecNumber>
    </recommendedName>
    <alternativeName>
        <fullName evidence="6">16S rRNA 2'-O-ribose C1402 methyltransferase</fullName>
    </alternativeName>
    <alternativeName>
        <fullName evidence="6">rRNA (cytidine-2'-O-)-methyltransferase RsmI</fullName>
    </alternativeName>
</protein>
<dbReference type="InterPro" id="IPR053910">
    <property type="entry name" value="RsmI_HTH"/>
</dbReference>
<feature type="domain" description="RsmI HTH" evidence="8">
    <location>
        <begin position="234"/>
        <end position="278"/>
    </location>
</feature>
<evidence type="ECO:0000259" key="7">
    <source>
        <dbReference type="Pfam" id="PF00590"/>
    </source>
</evidence>
<comment type="catalytic activity">
    <reaction evidence="6">
        <text>cytidine(1402) in 16S rRNA + S-adenosyl-L-methionine = 2'-O-methylcytidine(1402) in 16S rRNA + S-adenosyl-L-homocysteine + H(+)</text>
        <dbReference type="Rhea" id="RHEA:42924"/>
        <dbReference type="Rhea" id="RHEA-COMP:10285"/>
        <dbReference type="Rhea" id="RHEA-COMP:10286"/>
        <dbReference type="ChEBI" id="CHEBI:15378"/>
        <dbReference type="ChEBI" id="CHEBI:57856"/>
        <dbReference type="ChEBI" id="CHEBI:59789"/>
        <dbReference type="ChEBI" id="CHEBI:74495"/>
        <dbReference type="ChEBI" id="CHEBI:82748"/>
        <dbReference type="EC" id="2.1.1.198"/>
    </reaction>
</comment>
<dbReference type="HAMAP" id="MF_01877">
    <property type="entry name" value="16SrRNA_methyltr_I"/>
    <property type="match status" value="1"/>
</dbReference>
<dbReference type="InterPro" id="IPR018063">
    <property type="entry name" value="SAM_MeTrfase_RsmI_CS"/>
</dbReference>
<evidence type="ECO:0000256" key="2">
    <source>
        <dbReference type="ARBA" id="ARBA00022552"/>
    </source>
</evidence>
<dbReference type="RefSeq" id="WP_123101154.1">
    <property type="nucleotide sequence ID" value="NZ_CP127527.1"/>
</dbReference>
<dbReference type="Pfam" id="PF23016">
    <property type="entry name" value="RsmI_C"/>
    <property type="match status" value="1"/>
</dbReference>
<dbReference type="GO" id="GO:0005737">
    <property type="term" value="C:cytoplasm"/>
    <property type="evidence" value="ECO:0007669"/>
    <property type="project" value="UniProtKB-SubCell"/>
</dbReference>
<dbReference type="InterPro" id="IPR014776">
    <property type="entry name" value="4pyrrole_Mease_sub2"/>
</dbReference>
<dbReference type="PROSITE" id="PS01296">
    <property type="entry name" value="RSMI"/>
    <property type="match status" value="1"/>
</dbReference>
<evidence type="ECO:0000313" key="9">
    <source>
        <dbReference type="EMBL" id="RNF77342.1"/>
    </source>
</evidence>
<keyword evidence="4 6" id="KW-0808">Transferase</keyword>
<dbReference type="InterPro" id="IPR035996">
    <property type="entry name" value="4pyrrol_Methylase_sf"/>
</dbReference>
<dbReference type="EC" id="2.1.1.198" evidence="6"/>
<dbReference type="PIRSF" id="PIRSF005917">
    <property type="entry name" value="MTase_YraL"/>
    <property type="match status" value="1"/>
</dbReference>
<evidence type="ECO:0000256" key="3">
    <source>
        <dbReference type="ARBA" id="ARBA00022603"/>
    </source>
</evidence>
<feature type="domain" description="Tetrapyrrole methylase" evidence="7">
    <location>
        <begin position="8"/>
        <end position="207"/>
    </location>
</feature>
<dbReference type="Gene3D" id="3.40.1010.10">
    <property type="entry name" value="Cobalt-precorrin-4 Transmethylase, Domain 1"/>
    <property type="match status" value="1"/>
</dbReference>
<accession>A0A3M8SEC8</accession>
<organism evidence="9">
    <name type="scientific">Acidithiobacillus sulfuriphilus</name>
    <dbReference type="NCBI Taxonomy" id="1867749"/>
    <lineage>
        <taxon>Bacteria</taxon>
        <taxon>Pseudomonadati</taxon>
        <taxon>Pseudomonadota</taxon>
        <taxon>Acidithiobacillia</taxon>
        <taxon>Acidithiobacillales</taxon>
        <taxon>Acidithiobacillaceae</taxon>
        <taxon>Acidithiobacillus</taxon>
    </lineage>
</organism>
<comment type="function">
    <text evidence="6">Catalyzes the 2'-O-methylation of the ribose of cytidine 1402 (C1402) in 16S rRNA.</text>
</comment>
<dbReference type="OrthoDB" id="9809084at2"/>
<dbReference type="Pfam" id="PF00590">
    <property type="entry name" value="TP_methylase"/>
    <property type="match status" value="1"/>
</dbReference>
<gene>
    <name evidence="6 9" type="primary">rsmI</name>
    <name evidence="9" type="ORF">EC580_00160</name>
</gene>
<dbReference type="EMBL" id="RIZI01000025">
    <property type="protein sequence ID" value="RNF77342.1"/>
    <property type="molecule type" value="Genomic_DNA"/>
</dbReference>
<evidence type="ECO:0000256" key="5">
    <source>
        <dbReference type="ARBA" id="ARBA00022691"/>
    </source>
</evidence>
<comment type="similarity">
    <text evidence="6">Belongs to the methyltransferase superfamily. RsmI family.</text>
</comment>
<dbReference type="NCBIfam" id="TIGR00096">
    <property type="entry name" value="16S rRNA (cytidine(1402)-2'-O)-methyltransferase"/>
    <property type="match status" value="1"/>
</dbReference>
<proteinExistence type="inferred from homology"/>
<comment type="caution">
    <text evidence="9">The sequence shown here is derived from an EMBL/GenBank/DDBJ whole genome shotgun (WGS) entry which is preliminary data.</text>
</comment>
<dbReference type="GO" id="GO:0070677">
    <property type="term" value="F:rRNA (cytosine-2'-O-)-methyltransferase activity"/>
    <property type="evidence" value="ECO:0007669"/>
    <property type="project" value="UniProtKB-UniRule"/>
</dbReference>
<dbReference type="FunFam" id="3.30.950.10:FF:000002">
    <property type="entry name" value="Ribosomal RNA small subunit methyltransferase I"/>
    <property type="match status" value="1"/>
</dbReference>
<dbReference type="CDD" id="cd11648">
    <property type="entry name" value="RsmI"/>
    <property type="match status" value="1"/>
</dbReference>
<evidence type="ECO:0000256" key="1">
    <source>
        <dbReference type="ARBA" id="ARBA00022490"/>
    </source>
</evidence>
<dbReference type="InterPro" id="IPR014777">
    <property type="entry name" value="4pyrrole_Mease_sub1"/>
</dbReference>
<reference evidence="9" key="1">
    <citation type="submission" date="2018-10" db="EMBL/GenBank/DDBJ databases">
        <title>Acidithiobacillus sulfuriphilus sp. nov.: an extremely acidophilic sulfur-oxidizing chemolithotroph isolated from a neutral pH environment.</title>
        <authorList>
            <person name="Falagan C."/>
            <person name="Moya-Beltran A."/>
            <person name="Quatrini R."/>
            <person name="Johnson D.B."/>
        </authorList>
    </citation>
    <scope>NUCLEOTIDE SEQUENCE [LARGE SCALE GENOMIC DNA]</scope>
    <source>
        <strain evidence="9">CJ-2</strain>
    </source>
</reference>
<dbReference type="Gene3D" id="3.30.950.10">
    <property type="entry name" value="Methyltransferase, Cobalt-precorrin-4 Transmethylase, Domain 2"/>
    <property type="match status" value="1"/>
</dbReference>
<name>A0A3M8SEC8_9PROT</name>
<keyword evidence="3 6" id="KW-0489">Methyltransferase</keyword>
<comment type="subcellular location">
    <subcellularLocation>
        <location evidence="6">Cytoplasm</location>
    </subcellularLocation>
</comment>